<protein>
    <submittedName>
        <fullName evidence="1">Uncharacterized protein</fullName>
    </submittedName>
</protein>
<name>A0ACB8D8N1_DERSI</name>
<evidence type="ECO:0000313" key="1">
    <source>
        <dbReference type="EMBL" id="KAH7960814.1"/>
    </source>
</evidence>
<accession>A0ACB8D8N1</accession>
<keyword evidence="2" id="KW-1185">Reference proteome</keyword>
<evidence type="ECO:0000313" key="2">
    <source>
        <dbReference type="Proteomes" id="UP000821865"/>
    </source>
</evidence>
<dbReference type="EMBL" id="CM023472">
    <property type="protein sequence ID" value="KAH7960814.1"/>
    <property type="molecule type" value="Genomic_DNA"/>
</dbReference>
<proteinExistence type="predicted"/>
<sequence>MCRKGGRPLLYVFSFFLLTTAEGNSQIDCLDGPALKLLMDVDTGVDDAMALTLAATSPNVSIEAITVVAGNTNLSNAYNNTMRVLEQINRTDIPVYLGADRPIDGFWDYEAIYFGEDNFGNAGGKYAMGNNPAQDPDKHGYLKMIEIIKNSSNDLTLMLLGPLTNLAIALLVEPDLTENVSAIYILGGNIYGKGNIKPGSEFNFLTDPEAALVVLQRALCPVYIVPWEAVLDATVPWDIYYNITNQTGQLQTFLRDITNHTVHCCLTESPGFSLGDWLAALAAIVPGSVTKSLQSRVSVELTGTHTRGQLVHGWMPYMLTEAAEQRIRMSHVTVLRRCAMDEAAGPSGLVDADSWARQNAQLRLTRQRERASTDPDIV</sequence>
<organism evidence="1 2">
    <name type="scientific">Dermacentor silvarum</name>
    <name type="common">Tick</name>
    <dbReference type="NCBI Taxonomy" id="543639"/>
    <lineage>
        <taxon>Eukaryota</taxon>
        <taxon>Metazoa</taxon>
        <taxon>Ecdysozoa</taxon>
        <taxon>Arthropoda</taxon>
        <taxon>Chelicerata</taxon>
        <taxon>Arachnida</taxon>
        <taxon>Acari</taxon>
        <taxon>Parasitiformes</taxon>
        <taxon>Ixodida</taxon>
        <taxon>Ixodoidea</taxon>
        <taxon>Ixodidae</taxon>
        <taxon>Rhipicephalinae</taxon>
        <taxon>Dermacentor</taxon>
    </lineage>
</organism>
<comment type="caution">
    <text evidence="1">The sequence shown here is derived from an EMBL/GenBank/DDBJ whole genome shotgun (WGS) entry which is preliminary data.</text>
</comment>
<gene>
    <name evidence="1" type="ORF">HPB49_023586</name>
</gene>
<dbReference type="Proteomes" id="UP000821865">
    <property type="component" value="Chromosome 3"/>
</dbReference>
<reference evidence="1" key="1">
    <citation type="submission" date="2020-05" db="EMBL/GenBank/DDBJ databases">
        <title>Large-scale comparative analyses of tick genomes elucidate their genetic diversity and vector capacities.</title>
        <authorList>
            <person name="Jia N."/>
            <person name="Wang J."/>
            <person name="Shi W."/>
            <person name="Du L."/>
            <person name="Sun Y."/>
            <person name="Zhan W."/>
            <person name="Jiang J."/>
            <person name="Wang Q."/>
            <person name="Zhang B."/>
            <person name="Ji P."/>
            <person name="Sakyi L.B."/>
            <person name="Cui X."/>
            <person name="Yuan T."/>
            <person name="Jiang B."/>
            <person name="Yang W."/>
            <person name="Lam T.T.-Y."/>
            <person name="Chang Q."/>
            <person name="Ding S."/>
            <person name="Wang X."/>
            <person name="Zhu J."/>
            <person name="Ruan X."/>
            <person name="Zhao L."/>
            <person name="Wei J."/>
            <person name="Que T."/>
            <person name="Du C."/>
            <person name="Cheng J."/>
            <person name="Dai P."/>
            <person name="Han X."/>
            <person name="Huang E."/>
            <person name="Gao Y."/>
            <person name="Liu J."/>
            <person name="Shao H."/>
            <person name="Ye R."/>
            <person name="Li L."/>
            <person name="Wei W."/>
            <person name="Wang X."/>
            <person name="Wang C."/>
            <person name="Yang T."/>
            <person name="Huo Q."/>
            <person name="Li W."/>
            <person name="Guo W."/>
            <person name="Chen H."/>
            <person name="Zhou L."/>
            <person name="Ni X."/>
            <person name="Tian J."/>
            <person name="Zhou Y."/>
            <person name="Sheng Y."/>
            <person name="Liu T."/>
            <person name="Pan Y."/>
            <person name="Xia L."/>
            <person name="Li J."/>
            <person name="Zhao F."/>
            <person name="Cao W."/>
        </authorList>
    </citation>
    <scope>NUCLEOTIDE SEQUENCE</scope>
    <source>
        <strain evidence="1">Dsil-2018</strain>
    </source>
</reference>